<reference evidence="5 6" key="1">
    <citation type="submission" date="2023-09" db="EMBL/GenBank/DDBJ databases">
        <title>Pangenome analysis of Batrachochytrium dendrobatidis and related Chytrids.</title>
        <authorList>
            <person name="Yacoub M.N."/>
            <person name="Stajich J.E."/>
            <person name="James T.Y."/>
        </authorList>
    </citation>
    <scope>NUCLEOTIDE SEQUENCE [LARGE SCALE GENOMIC DNA]</scope>
    <source>
        <strain evidence="5 6">JEL0888</strain>
    </source>
</reference>
<dbReference type="InterPro" id="IPR050710">
    <property type="entry name" value="Band7/mec-2_domain"/>
</dbReference>
<dbReference type="Pfam" id="PF01145">
    <property type="entry name" value="Band_7"/>
    <property type="match status" value="2"/>
</dbReference>
<protein>
    <submittedName>
        <fullName evidence="5">Synaptotagmin-like protein 2</fullName>
    </submittedName>
</protein>
<keyword evidence="3" id="KW-0496">Mitochondrion</keyword>
<evidence type="ECO:0000313" key="5">
    <source>
        <dbReference type="EMBL" id="KAL2916221.1"/>
    </source>
</evidence>
<comment type="subcellular location">
    <subcellularLocation>
        <location evidence="1">Mitochondrion</location>
    </subcellularLocation>
</comment>
<dbReference type="PANTHER" id="PTHR43327:SF10">
    <property type="entry name" value="STOMATIN-LIKE PROTEIN 2, MITOCHONDRIAL"/>
    <property type="match status" value="1"/>
</dbReference>
<dbReference type="PANTHER" id="PTHR43327">
    <property type="entry name" value="STOMATIN-LIKE PROTEIN 2, MITOCHONDRIAL"/>
    <property type="match status" value="1"/>
</dbReference>
<comment type="similarity">
    <text evidence="2">Belongs to the band 7/mec-2 family.</text>
</comment>
<dbReference type="InterPro" id="IPR001972">
    <property type="entry name" value="Stomatin_HflK_fam"/>
</dbReference>
<gene>
    <name evidence="5" type="primary">SLP2</name>
    <name evidence="5" type="ORF">HK105_204312</name>
</gene>
<evidence type="ECO:0000256" key="1">
    <source>
        <dbReference type="ARBA" id="ARBA00004173"/>
    </source>
</evidence>
<dbReference type="EMBL" id="JADGIZ020000018">
    <property type="protein sequence ID" value="KAL2916221.1"/>
    <property type="molecule type" value="Genomic_DNA"/>
</dbReference>
<keyword evidence="6" id="KW-1185">Reference proteome</keyword>
<dbReference type="SUPFAM" id="SSF117892">
    <property type="entry name" value="Band 7/SPFH domain"/>
    <property type="match status" value="2"/>
</dbReference>
<evidence type="ECO:0000313" key="6">
    <source>
        <dbReference type="Proteomes" id="UP001527925"/>
    </source>
</evidence>
<evidence type="ECO:0000259" key="4">
    <source>
        <dbReference type="SMART" id="SM00244"/>
    </source>
</evidence>
<proteinExistence type="inferred from homology"/>
<organism evidence="5 6">
    <name type="scientific">Polyrhizophydium stewartii</name>
    <dbReference type="NCBI Taxonomy" id="2732419"/>
    <lineage>
        <taxon>Eukaryota</taxon>
        <taxon>Fungi</taxon>
        <taxon>Fungi incertae sedis</taxon>
        <taxon>Chytridiomycota</taxon>
        <taxon>Chytridiomycota incertae sedis</taxon>
        <taxon>Chytridiomycetes</taxon>
        <taxon>Rhizophydiales</taxon>
        <taxon>Rhizophydiales incertae sedis</taxon>
        <taxon>Polyrhizophydium</taxon>
    </lineage>
</organism>
<dbReference type="InterPro" id="IPR036013">
    <property type="entry name" value="Band_7/SPFH_dom_sf"/>
</dbReference>
<dbReference type="SMART" id="SM00244">
    <property type="entry name" value="PHB"/>
    <property type="match status" value="2"/>
</dbReference>
<dbReference type="Pfam" id="PF16200">
    <property type="entry name" value="Band_7_C"/>
    <property type="match status" value="1"/>
</dbReference>
<feature type="domain" description="Band 7" evidence="4">
    <location>
        <begin position="378"/>
        <end position="543"/>
    </location>
</feature>
<dbReference type="InterPro" id="IPR032435">
    <property type="entry name" value="STML2-like_C"/>
</dbReference>
<dbReference type="Proteomes" id="UP001527925">
    <property type="component" value="Unassembled WGS sequence"/>
</dbReference>
<accession>A0ABR4N9M5</accession>
<feature type="domain" description="Band 7" evidence="4">
    <location>
        <begin position="39"/>
        <end position="197"/>
    </location>
</feature>
<evidence type="ECO:0000256" key="2">
    <source>
        <dbReference type="ARBA" id="ARBA00008164"/>
    </source>
</evidence>
<dbReference type="Gene3D" id="3.30.479.30">
    <property type="entry name" value="Band 7 domain"/>
    <property type="match status" value="2"/>
</dbReference>
<dbReference type="InterPro" id="IPR001107">
    <property type="entry name" value="Band_7"/>
</dbReference>
<dbReference type="PRINTS" id="PR00721">
    <property type="entry name" value="STOMATIN"/>
</dbReference>
<name>A0ABR4N9M5_9FUNG</name>
<sequence>MALPQYHPNQHQQLRAFVPPPAGDMWSSMSGGRSLPMNTVIKFVPQQEAWIVERMGRFNRILEPGLAILIPFLDRISYTKSLKEVAVDIPTQSAITQDNVTLQLDGVLYYQVVDPYKASYGVEDADFAVSQLAQTTMRAEIGQMTLDRTLAERTQLNANIVEAMNHASQNWGIRCLRYEIRDIQPPDDVVNAMHQQVSAERKKRAEILESEGARQAAINVAEGQKQSMILESEAVKARQINHAAGEAEAVVRRAEAHAQAIARIAEAIRSQGASGQDAIALSVAERYIEAFGQIAKEGTTVVVPSNVGDAAGMVTQLLSVFNGARLSHTLIVPYAHIGVTKFENGVPAQQVRDLAPVEKKWDFWTTSNAFYGVPPKAILVAQVPAGETWVVERGGKFSRVLTTGQHFFMPLLDKVRTTKSPYTVVSGVIAPEVTSKNGVSVDAYAVIYFKVTDPVTSTYYVDPQTNKTDSERTLAKVVRGALASEIAAITVDGQLSAADRASIAKNILATVKPKEQEFGLEVSEIEIRGAFPVEAAVPAKLRALDPPQPDFEAPGHDLANDYWQDLLTPPFFEKRVFGSLKQPRTPAATSLEWSVPSPPDFHHFHQVPKMVVGPPEEAKVARAH</sequence>
<evidence type="ECO:0000256" key="3">
    <source>
        <dbReference type="ARBA" id="ARBA00023128"/>
    </source>
</evidence>
<comment type="caution">
    <text evidence="5">The sequence shown here is derived from an EMBL/GenBank/DDBJ whole genome shotgun (WGS) entry which is preliminary data.</text>
</comment>
<dbReference type="CDD" id="cd08829">
    <property type="entry name" value="SPFH_paraslipin"/>
    <property type="match status" value="1"/>
</dbReference>